<dbReference type="EMBL" id="BSOA01000003">
    <property type="protein sequence ID" value="GLQ87150.1"/>
    <property type="molecule type" value="Genomic_DNA"/>
</dbReference>
<dbReference type="Proteomes" id="UP001156627">
    <property type="component" value="Unassembled WGS sequence"/>
</dbReference>
<comment type="caution">
    <text evidence="1">The sequence shown here is derived from an EMBL/GenBank/DDBJ whole genome shotgun (WGS) entry which is preliminary data.</text>
</comment>
<name>A0ABQ5X9E4_9GAMM</name>
<gene>
    <name evidence="1" type="ORF">GCM10007898_07160</name>
</gene>
<sequence>METLAPRSVTLLSATHTSARFPFVSPPGELVDADGKVAGRVVDGGVHDVSGAQTALDLVRSISRGNKKDFHPIIVDLDNDPEDSAPAEDQSSNMQGIGELQTIISAISHSHNDQSALAKHELLALVCDLKGGYLSLKVDKEKAGPIGLGWTLSQSTGNVLTRAMMQDDAFLVSDHANGTTPASAMAQLVDGAKRSCEDGESRR</sequence>
<reference evidence="2" key="1">
    <citation type="journal article" date="2019" name="Int. J. Syst. Evol. Microbiol.">
        <title>The Global Catalogue of Microorganisms (GCM) 10K type strain sequencing project: providing services to taxonomists for standard genome sequencing and annotation.</title>
        <authorList>
            <consortium name="The Broad Institute Genomics Platform"/>
            <consortium name="The Broad Institute Genome Sequencing Center for Infectious Disease"/>
            <person name="Wu L."/>
            <person name="Ma J."/>
        </authorList>
    </citation>
    <scope>NUCLEOTIDE SEQUENCE [LARGE SCALE GENOMIC DNA]</scope>
    <source>
        <strain evidence="2">NBRC 111981</strain>
    </source>
</reference>
<organism evidence="1 2">
    <name type="scientific">Dyella flagellata</name>
    <dbReference type="NCBI Taxonomy" id="1867833"/>
    <lineage>
        <taxon>Bacteria</taxon>
        <taxon>Pseudomonadati</taxon>
        <taxon>Pseudomonadota</taxon>
        <taxon>Gammaproteobacteria</taxon>
        <taxon>Lysobacterales</taxon>
        <taxon>Rhodanobacteraceae</taxon>
        <taxon>Dyella</taxon>
    </lineage>
</organism>
<keyword evidence="2" id="KW-1185">Reference proteome</keyword>
<proteinExistence type="predicted"/>
<evidence type="ECO:0000313" key="2">
    <source>
        <dbReference type="Proteomes" id="UP001156627"/>
    </source>
</evidence>
<protein>
    <recommendedName>
        <fullName evidence="3">Late endosomal/lysosomal adaptor and MAPK and MTOR activator 5</fullName>
    </recommendedName>
</protein>
<accession>A0ABQ5X9E4</accession>
<evidence type="ECO:0008006" key="3">
    <source>
        <dbReference type="Google" id="ProtNLM"/>
    </source>
</evidence>
<evidence type="ECO:0000313" key="1">
    <source>
        <dbReference type="EMBL" id="GLQ87150.1"/>
    </source>
</evidence>